<accession>A0A8G0LHR9</accession>
<dbReference type="Proteomes" id="UP000826661">
    <property type="component" value="Chromosome V"/>
</dbReference>
<dbReference type="EMBL" id="CP075868">
    <property type="protein sequence ID" value="QYT02532.1"/>
    <property type="molecule type" value="Genomic_DNA"/>
</dbReference>
<gene>
    <name evidence="1" type="ORF">H0G86_009533</name>
</gene>
<name>A0A8G0LHR9_9HYPO</name>
<organism evidence="1 2">
    <name type="scientific">Trichoderma simmonsii</name>
    <dbReference type="NCBI Taxonomy" id="1491479"/>
    <lineage>
        <taxon>Eukaryota</taxon>
        <taxon>Fungi</taxon>
        <taxon>Dikarya</taxon>
        <taxon>Ascomycota</taxon>
        <taxon>Pezizomycotina</taxon>
        <taxon>Sordariomycetes</taxon>
        <taxon>Hypocreomycetidae</taxon>
        <taxon>Hypocreales</taxon>
        <taxon>Hypocreaceae</taxon>
        <taxon>Trichoderma</taxon>
    </lineage>
</organism>
<sequence>MTLWESLSQEMDAERDYQKFDELMTFWGSMPQAMHVAWHEAFETTKALPEGKRSLPELRRLFAKARNCENTDLCKLDSKLNPEFSSWGSIIEEAEQKIPLIFGRLLGMKEPDNLPDNVWQTYFMPLATTRQMVSVCECVNDILQLMYVGRHFLGYEAVQGTLDDQYMSFKRYLRMNRFLAWRKKLKLAFPELLGKHPTDEMRAVLGKEFCDWVEVQDDWLWSEDV</sequence>
<protein>
    <submittedName>
        <fullName evidence="1">Uncharacterized protein</fullName>
    </submittedName>
</protein>
<evidence type="ECO:0000313" key="1">
    <source>
        <dbReference type="EMBL" id="QYT02532.1"/>
    </source>
</evidence>
<proteinExistence type="predicted"/>
<dbReference type="AlphaFoldDB" id="A0A8G0LHR9"/>
<reference evidence="1 2" key="1">
    <citation type="journal article" date="2021" name="BMC Genomics">
        <title>Telomere-to-telomere genome assembly of asparaginase-producing Trichoderma simmonsii.</title>
        <authorList>
            <person name="Chung D."/>
            <person name="Kwon Y.M."/>
            <person name="Yang Y."/>
        </authorList>
    </citation>
    <scope>NUCLEOTIDE SEQUENCE [LARGE SCALE GENOMIC DNA]</scope>
    <source>
        <strain evidence="1 2">GH-Sj1</strain>
    </source>
</reference>
<evidence type="ECO:0000313" key="2">
    <source>
        <dbReference type="Proteomes" id="UP000826661"/>
    </source>
</evidence>
<keyword evidence="2" id="KW-1185">Reference proteome</keyword>